<dbReference type="AlphaFoldDB" id="A0A8I1SN78"/>
<dbReference type="RefSeq" id="WP_206783069.1">
    <property type="nucleotide sequence ID" value="NZ_JAEMWV010000011.1"/>
</dbReference>
<protein>
    <submittedName>
        <fullName evidence="1">Fur-regulated basic protein FbpA</fullName>
    </submittedName>
</protein>
<dbReference type="EMBL" id="JAEMWV010000011">
    <property type="protein sequence ID" value="MBN8253592.1"/>
    <property type="molecule type" value="Genomic_DNA"/>
</dbReference>
<evidence type="ECO:0000313" key="1">
    <source>
        <dbReference type="EMBL" id="MBN8253592.1"/>
    </source>
</evidence>
<sequence>MILIQHIEDYYRSELLKMGYFKTPDGLQLYELDISKLRDIYEVVKTSQN</sequence>
<evidence type="ECO:0000313" key="2">
    <source>
        <dbReference type="Proteomes" id="UP000664578"/>
    </source>
</evidence>
<name>A0A8I1SN78_9BACI</name>
<accession>A0A8I1SN78</accession>
<comment type="caution">
    <text evidence="1">The sequence shown here is derived from an EMBL/GenBank/DDBJ whole genome shotgun (WGS) entry which is preliminary data.</text>
</comment>
<proteinExistence type="predicted"/>
<gene>
    <name evidence="1" type="primary">fbpA</name>
    <name evidence="1" type="ORF">JF537_18740</name>
</gene>
<organism evidence="1 2">
    <name type="scientific">Priestia flexa</name>
    <dbReference type="NCBI Taxonomy" id="86664"/>
    <lineage>
        <taxon>Bacteria</taxon>
        <taxon>Bacillati</taxon>
        <taxon>Bacillota</taxon>
        <taxon>Bacilli</taxon>
        <taxon>Bacillales</taxon>
        <taxon>Bacillaceae</taxon>
        <taxon>Priestia</taxon>
    </lineage>
</organism>
<reference evidence="1" key="1">
    <citation type="submission" date="2020-12" db="EMBL/GenBank/DDBJ databases">
        <title>PHA producing bacteria isolated from mangrove.</title>
        <authorList>
            <person name="Zheng W."/>
            <person name="Yu S."/>
            <person name="Huang Y."/>
        </authorList>
    </citation>
    <scope>NUCLEOTIDE SEQUENCE</scope>
    <source>
        <strain evidence="1">GN22-4</strain>
    </source>
</reference>
<dbReference type="Proteomes" id="UP000664578">
    <property type="component" value="Unassembled WGS sequence"/>
</dbReference>